<gene>
    <name evidence="1" type="ORF">DORLON_00106</name>
</gene>
<reference evidence="1 2" key="1">
    <citation type="submission" date="2007-03" db="EMBL/GenBank/DDBJ databases">
        <authorList>
            <person name="Fulton L."/>
            <person name="Clifton S."/>
            <person name="Fulton B."/>
            <person name="Xu J."/>
            <person name="Minx P."/>
            <person name="Pepin K.H."/>
            <person name="Johnson M."/>
            <person name="Thiruvilangam P."/>
            <person name="Bhonagiri V."/>
            <person name="Nash W.E."/>
            <person name="Mardis E.R."/>
            <person name="Wilson R.K."/>
        </authorList>
    </citation>
    <scope>NUCLEOTIDE SEQUENCE [LARGE SCALE GENOMIC DNA]</scope>
    <source>
        <strain evidence="1 2">DSM 13814</strain>
    </source>
</reference>
<evidence type="ECO:0000313" key="1">
    <source>
        <dbReference type="EMBL" id="EDM64260.1"/>
    </source>
</evidence>
<dbReference type="EMBL" id="AAXB02000001">
    <property type="protein sequence ID" value="EDM64260.1"/>
    <property type="molecule type" value="Genomic_DNA"/>
</dbReference>
<dbReference type="Proteomes" id="UP000004016">
    <property type="component" value="Unassembled WGS sequence"/>
</dbReference>
<dbReference type="AlphaFoldDB" id="A6BCU3"/>
<organism evidence="1 2">
    <name type="scientific">Dorea longicatena DSM 13814</name>
    <dbReference type="NCBI Taxonomy" id="411462"/>
    <lineage>
        <taxon>Bacteria</taxon>
        <taxon>Bacillati</taxon>
        <taxon>Bacillota</taxon>
        <taxon>Clostridia</taxon>
        <taxon>Lachnospirales</taxon>
        <taxon>Lachnospiraceae</taxon>
        <taxon>Dorea</taxon>
    </lineage>
</organism>
<sequence>MLNYQIFEMWDSIMKDGNGRLKSFANILDNIIIIALKYCKDKFILRGEAYE</sequence>
<accession>A6BCU3</accession>
<dbReference type="HOGENOM" id="CLU_3098248_0_0_9"/>
<reference evidence="1 2" key="2">
    <citation type="submission" date="2007-04" db="EMBL/GenBank/DDBJ databases">
        <title>Draft genome sequence of Dorea longicatena (DSM 13814).</title>
        <authorList>
            <person name="Sudarsanam P."/>
            <person name="Ley R."/>
            <person name="Guruge J."/>
            <person name="Turnbaugh P.J."/>
            <person name="Mahowald M."/>
            <person name="Liep D."/>
            <person name="Gordon J."/>
        </authorList>
    </citation>
    <scope>NUCLEOTIDE SEQUENCE [LARGE SCALE GENOMIC DNA]</scope>
    <source>
        <strain evidence="1 2">DSM 13814</strain>
    </source>
</reference>
<protein>
    <submittedName>
        <fullName evidence="1">Uncharacterized protein</fullName>
    </submittedName>
</protein>
<proteinExistence type="predicted"/>
<name>A6BCU3_9FIRM</name>
<comment type="caution">
    <text evidence="1">The sequence shown here is derived from an EMBL/GenBank/DDBJ whole genome shotgun (WGS) entry which is preliminary data.</text>
</comment>
<evidence type="ECO:0000313" key="2">
    <source>
        <dbReference type="Proteomes" id="UP000004016"/>
    </source>
</evidence>